<dbReference type="AlphaFoldDB" id="A0A7C1H1J3"/>
<accession>A0A7C1H1J3</accession>
<sequence length="116" mass="12894">MTREVLILAFEGKKSCFLHALLNALDMSEKGFAVSVVMEGESPSLMKEITHEKDPVHEIYIEAKKRGLIKAVCYGCSKMMGALEIVEKEGLPLNGDMRNHVPLAPYVERGAEIITF</sequence>
<dbReference type="Proteomes" id="UP000886198">
    <property type="component" value="Unassembled WGS sequence"/>
</dbReference>
<protein>
    <recommendedName>
        <fullName evidence="2">Cytoplasmic protein</fullName>
    </recommendedName>
</protein>
<evidence type="ECO:0000313" key="1">
    <source>
        <dbReference type="EMBL" id="HDP79044.1"/>
    </source>
</evidence>
<dbReference type="EMBL" id="DSBT01000399">
    <property type="protein sequence ID" value="HDP79044.1"/>
    <property type="molecule type" value="Genomic_DNA"/>
</dbReference>
<evidence type="ECO:0008006" key="2">
    <source>
        <dbReference type="Google" id="ProtNLM"/>
    </source>
</evidence>
<organism evidence="1">
    <name type="scientific">Mesotoga infera</name>
    <dbReference type="NCBI Taxonomy" id="1236046"/>
    <lineage>
        <taxon>Bacteria</taxon>
        <taxon>Thermotogati</taxon>
        <taxon>Thermotogota</taxon>
        <taxon>Thermotogae</taxon>
        <taxon>Kosmotogales</taxon>
        <taxon>Kosmotogaceae</taxon>
        <taxon>Mesotoga</taxon>
    </lineage>
</organism>
<comment type="caution">
    <text evidence="1">The sequence shown here is derived from an EMBL/GenBank/DDBJ whole genome shotgun (WGS) entry which is preliminary data.</text>
</comment>
<reference evidence="1" key="1">
    <citation type="journal article" date="2020" name="mSystems">
        <title>Genome- and Community-Level Interaction Insights into Carbon Utilization and Element Cycling Functions of Hydrothermarchaeota in Hydrothermal Sediment.</title>
        <authorList>
            <person name="Zhou Z."/>
            <person name="Liu Y."/>
            <person name="Xu W."/>
            <person name="Pan J."/>
            <person name="Luo Z.H."/>
            <person name="Li M."/>
        </authorList>
    </citation>
    <scope>NUCLEOTIDE SEQUENCE [LARGE SCALE GENOMIC DNA]</scope>
    <source>
        <strain evidence="1">SpSt-1179</strain>
    </source>
</reference>
<proteinExistence type="predicted"/>
<name>A0A7C1H1J3_9BACT</name>
<gene>
    <name evidence="1" type="ORF">ENN47_12890</name>
</gene>